<feature type="repeat" description="ANK" evidence="3">
    <location>
        <begin position="17"/>
        <end position="38"/>
    </location>
</feature>
<dbReference type="STRING" id="1754191.A0A1Y1UW52"/>
<dbReference type="InterPro" id="IPR002110">
    <property type="entry name" value="Ankyrin_rpt"/>
</dbReference>
<sequence length="380" mass="43157">MKSLMNKGIDINYEDKDGNTAIMKAAEGGHIDIIRMLLLGRKDKVLSLLYLYKNQKRTSDNDIAQYLIRDDYIHLDDRATMNAARGGHTEIVRILLSLDGYFDYELFYNNMNDEVDTPLKVAYENGHTETVKLLLETEVFSDMDLVIAARKGKTEIVKSLLDLDAEIDHREKFGIFEEYHHGINETALTEAAKNGHTEIVQLLLDRGASIDLEGDDNYTALEWAIKNENIEAAKLLLDRGAKRRSNIWDNLMENSLEVAVKKDYIKMTEFLLDCGVDKGIALLRASMNGALKTVEVLLDRGVDVNFQGGDNYHGFTPLMLAVMYCRVKIIKLLLDRGADLNIKNDYGDTAMKYAGKEMKNIIAFLVEMRRRNMGEMVKIV</sequence>
<dbReference type="PROSITE" id="PS50088">
    <property type="entry name" value="ANK_REPEAT"/>
    <property type="match status" value="4"/>
</dbReference>
<dbReference type="Pfam" id="PF12796">
    <property type="entry name" value="Ank_2"/>
    <property type="match status" value="3"/>
</dbReference>
<reference evidence="4 5" key="1">
    <citation type="submission" date="2016-08" db="EMBL/GenBank/DDBJ databases">
        <title>Genomes of anaerobic fungi encode conserved fungal cellulosomes for biomass hydrolysis.</title>
        <authorList>
            <consortium name="DOE Joint Genome Institute"/>
            <person name="Haitjema C.H."/>
            <person name="Gilmore S.P."/>
            <person name="Henske J.K."/>
            <person name="Solomon K.V."/>
            <person name="De Groot R."/>
            <person name="Kuo A."/>
            <person name="Mondo S.J."/>
            <person name="Salamov A.A."/>
            <person name="Labutti K."/>
            <person name="Zhao Z."/>
            <person name="Chiniquy J."/>
            <person name="Barry K."/>
            <person name="Brewer H.M."/>
            <person name="Purvine S.O."/>
            <person name="Wright A.T."/>
            <person name="Boxma B."/>
            <person name="Van Alen T."/>
            <person name="Hackstein J.H."/>
            <person name="Baker S.E."/>
            <person name="Grigoriev I.V."/>
            <person name="O'Malley M.A."/>
        </authorList>
    </citation>
    <scope>NUCLEOTIDE SEQUENCE [LARGE SCALE GENOMIC DNA]</scope>
    <source>
        <strain evidence="5">finn</strain>
    </source>
</reference>
<dbReference type="PROSITE" id="PS50297">
    <property type="entry name" value="ANK_REP_REGION"/>
    <property type="match status" value="4"/>
</dbReference>
<dbReference type="OrthoDB" id="2156927at2759"/>
<evidence type="ECO:0000256" key="3">
    <source>
        <dbReference type="PROSITE-ProRule" id="PRU00023"/>
    </source>
</evidence>
<evidence type="ECO:0000313" key="5">
    <source>
        <dbReference type="Proteomes" id="UP000193719"/>
    </source>
</evidence>
<reference evidence="4 5" key="2">
    <citation type="submission" date="2016-08" db="EMBL/GenBank/DDBJ databases">
        <title>Pervasive Adenine N6-methylation of Active Genes in Fungi.</title>
        <authorList>
            <consortium name="DOE Joint Genome Institute"/>
            <person name="Mondo S.J."/>
            <person name="Dannebaum R.O."/>
            <person name="Kuo R.C."/>
            <person name="Labutti K."/>
            <person name="Haridas S."/>
            <person name="Kuo A."/>
            <person name="Salamov A."/>
            <person name="Ahrendt S.R."/>
            <person name="Lipzen A."/>
            <person name="Sullivan W."/>
            <person name="Andreopoulos W.B."/>
            <person name="Clum A."/>
            <person name="Lindquist E."/>
            <person name="Daum C."/>
            <person name="Ramamoorthy G.K."/>
            <person name="Gryganskyi A."/>
            <person name="Culley D."/>
            <person name="Magnuson J.K."/>
            <person name="James T.Y."/>
            <person name="O'Malley M.A."/>
            <person name="Stajich J.E."/>
            <person name="Spatafora J.W."/>
            <person name="Visel A."/>
            <person name="Grigoriev I.V."/>
        </authorList>
    </citation>
    <scope>NUCLEOTIDE SEQUENCE [LARGE SCALE GENOMIC DNA]</scope>
    <source>
        <strain evidence="5">finn</strain>
    </source>
</reference>
<dbReference type="PANTHER" id="PTHR24198:SF165">
    <property type="entry name" value="ANKYRIN REPEAT-CONTAINING PROTEIN-RELATED"/>
    <property type="match status" value="1"/>
</dbReference>
<proteinExistence type="predicted"/>
<evidence type="ECO:0000313" key="4">
    <source>
        <dbReference type="EMBL" id="ORX41842.1"/>
    </source>
</evidence>
<dbReference type="EMBL" id="MCFH01000077">
    <property type="protein sequence ID" value="ORX41842.1"/>
    <property type="molecule type" value="Genomic_DNA"/>
</dbReference>
<keyword evidence="5" id="KW-1185">Reference proteome</keyword>
<dbReference type="AlphaFoldDB" id="A0A1Y1UW52"/>
<feature type="repeat" description="ANK" evidence="3">
    <location>
        <begin position="313"/>
        <end position="345"/>
    </location>
</feature>
<dbReference type="PANTHER" id="PTHR24198">
    <property type="entry name" value="ANKYRIN REPEAT AND PROTEIN KINASE DOMAIN-CONTAINING PROTEIN"/>
    <property type="match status" value="1"/>
</dbReference>
<accession>A0A1Y1UW52</accession>
<dbReference type="Pfam" id="PF13637">
    <property type="entry name" value="Ank_4"/>
    <property type="match status" value="1"/>
</dbReference>
<dbReference type="PRINTS" id="PR01415">
    <property type="entry name" value="ANKYRIN"/>
</dbReference>
<keyword evidence="2 3" id="KW-0040">ANK repeat</keyword>
<dbReference type="Proteomes" id="UP000193719">
    <property type="component" value="Unassembled WGS sequence"/>
</dbReference>
<dbReference type="SUPFAM" id="SSF48403">
    <property type="entry name" value="Ankyrin repeat"/>
    <property type="match status" value="1"/>
</dbReference>
<feature type="repeat" description="ANK" evidence="3">
    <location>
        <begin position="216"/>
        <end position="241"/>
    </location>
</feature>
<evidence type="ECO:0000256" key="2">
    <source>
        <dbReference type="ARBA" id="ARBA00023043"/>
    </source>
</evidence>
<name>A0A1Y1UW52_9FUNG</name>
<feature type="repeat" description="ANK" evidence="3">
    <location>
        <begin position="183"/>
        <end position="215"/>
    </location>
</feature>
<evidence type="ECO:0000256" key="1">
    <source>
        <dbReference type="ARBA" id="ARBA00022737"/>
    </source>
</evidence>
<dbReference type="SMART" id="SM00248">
    <property type="entry name" value="ANK"/>
    <property type="match status" value="7"/>
</dbReference>
<organism evidence="4 5">
    <name type="scientific">Piromyces finnis</name>
    <dbReference type="NCBI Taxonomy" id="1754191"/>
    <lineage>
        <taxon>Eukaryota</taxon>
        <taxon>Fungi</taxon>
        <taxon>Fungi incertae sedis</taxon>
        <taxon>Chytridiomycota</taxon>
        <taxon>Chytridiomycota incertae sedis</taxon>
        <taxon>Neocallimastigomycetes</taxon>
        <taxon>Neocallimastigales</taxon>
        <taxon>Neocallimastigaceae</taxon>
        <taxon>Piromyces</taxon>
    </lineage>
</organism>
<gene>
    <name evidence="4" type="ORF">BCR36DRAFT_587700</name>
</gene>
<dbReference type="Gene3D" id="1.25.40.20">
    <property type="entry name" value="Ankyrin repeat-containing domain"/>
    <property type="match status" value="4"/>
</dbReference>
<protein>
    <submittedName>
        <fullName evidence="4">Ankyrin</fullName>
    </submittedName>
</protein>
<keyword evidence="1" id="KW-0677">Repeat</keyword>
<comment type="caution">
    <text evidence="4">The sequence shown here is derived from an EMBL/GenBank/DDBJ whole genome shotgun (WGS) entry which is preliminary data.</text>
</comment>
<dbReference type="InterPro" id="IPR036770">
    <property type="entry name" value="Ankyrin_rpt-contain_sf"/>
</dbReference>